<comment type="caution">
    <text evidence="1">The sequence shown here is derived from an EMBL/GenBank/DDBJ whole genome shotgun (WGS) entry which is preliminary data.</text>
</comment>
<sequence length="305" mass="33636">MPRDDAFEFFSVHEGALFRRTVREAFAEHGLEVTLYAQHAADNTGRQFGLGNLAATCHHDDRGRRLWPQLIRRHISVLLRTLDGPSALDTMPAEQLLRRVYPRIVDSDLLDRGHFGYARPLTPGLCEVLALDLPDSVMLLNDESLEPLGGVHALRAQAVRNLRSLPVEGHEAVEQDDGQRFHVVMGDSFFTASRVLVLDELVQQVTGRPLGPDGALVAMPFRHQLVFHPIEDISVIASLGGIARYAAAGHEDAVGPVSPHLFWWRAGELVQLSELDEGTLTVTVGADFQDVLERLAEQAEGGREG</sequence>
<dbReference type="AlphaFoldDB" id="A0A7K0CQC9"/>
<dbReference type="EMBL" id="WEGJ01000035">
    <property type="protein sequence ID" value="MQY15533.1"/>
    <property type="molecule type" value="Genomic_DNA"/>
</dbReference>
<evidence type="ECO:0000313" key="1">
    <source>
        <dbReference type="EMBL" id="MQY15533.1"/>
    </source>
</evidence>
<proteinExistence type="predicted"/>
<keyword evidence="2" id="KW-1185">Reference proteome</keyword>
<protein>
    <submittedName>
        <fullName evidence="1">Uncharacterized protein</fullName>
    </submittedName>
</protein>
<evidence type="ECO:0000313" key="2">
    <source>
        <dbReference type="Proteomes" id="UP000466345"/>
    </source>
</evidence>
<gene>
    <name evidence="1" type="ORF">SRB5_57150</name>
</gene>
<reference evidence="1 2" key="1">
    <citation type="submission" date="2019-10" db="EMBL/GenBank/DDBJ databases">
        <title>Streptomyces smaragdinus sp. nov. and Streptomyces fabii sp. nov., isolated from the gut of fungus growing-termite Macrotermes natalensis.</title>
        <authorList>
            <person name="Schwitalla J."/>
            <person name="Benndorf R."/>
            <person name="Martin K."/>
            <person name="De Beer W."/>
            <person name="Kaster A.-K."/>
            <person name="Vollmers J."/>
            <person name="Poulsen M."/>
            <person name="Beemelmanns C."/>
        </authorList>
    </citation>
    <scope>NUCLEOTIDE SEQUENCE [LARGE SCALE GENOMIC DNA]</scope>
    <source>
        <strain evidence="1 2">RB5</strain>
    </source>
</reference>
<dbReference type="Proteomes" id="UP000466345">
    <property type="component" value="Unassembled WGS sequence"/>
</dbReference>
<organism evidence="1 2">
    <name type="scientific">Streptomyces smaragdinus</name>
    <dbReference type="NCBI Taxonomy" id="2585196"/>
    <lineage>
        <taxon>Bacteria</taxon>
        <taxon>Bacillati</taxon>
        <taxon>Actinomycetota</taxon>
        <taxon>Actinomycetes</taxon>
        <taxon>Kitasatosporales</taxon>
        <taxon>Streptomycetaceae</taxon>
        <taxon>Streptomyces</taxon>
    </lineage>
</organism>
<name>A0A7K0CQC9_9ACTN</name>
<accession>A0A7K0CQC9</accession>